<feature type="transmembrane region" description="Helical" evidence="2">
    <location>
        <begin position="146"/>
        <end position="174"/>
    </location>
</feature>
<protein>
    <submittedName>
        <fullName evidence="4">TIGR02921 family PEP-CTERM protein</fullName>
    </submittedName>
</protein>
<reference evidence="4" key="1">
    <citation type="submission" date="2019-11" db="EMBL/GenBank/DDBJ databases">
        <title>Genomic insights into an expanded diversity of filamentous marine cyanobacteria reveals the extraordinary biosynthetic potential of Moorea and Okeania.</title>
        <authorList>
            <person name="Ferreira Leao T."/>
            <person name="Wang M."/>
            <person name="Moss N."/>
            <person name="Da Silva R."/>
            <person name="Sanders J."/>
            <person name="Nurk S."/>
            <person name="Gurevich A."/>
            <person name="Humphrey G."/>
            <person name="Reher R."/>
            <person name="Zhu Q."/>
            <person name="Belda-Ferre P."/>
            <person name="Glukhov E."/>
            <person name="Rex R."/>
            <person name="Dorrestein P.C."/>
            <person name="Knight R."/>
            <person name="Pevzner P."/>
            <person name="Gerwick W.H."/>
            <person name="Gerwick L."/>
        </authorList>
    </citation>
    <scope>NUCLEOTIDE SEQUENCE</scope>
    <source>
        <strain evidence="4">SIO1C4</strain>
    </source>
</reference>
<feature type="coiled-coil region" evidence="1">
    <location>
        <begin position="862"/>
        <end position="889"/>
    </location>
</feature>
<dbReference type="AlphaFoldDB" id="A0A6B3NE62"/>
<dbReference type="PROSITE" id="PS51468">
    <property type="entry name" value="VIT"/>
    <property type="match status" value="1"/>
</dbReference>
<feature type="transmembrane region" description="Helical" evidence="2">
    <location>
        <begin position="106"/>
        <end position="126"/>
    </location>
</feature>
<feature type="transmembrane region" description="Helical" evidence="2">
    <location>
        <begin position="81"/>
        <end position="100"/>
    </location>
</feature>
<feature type="transmembrane region" description="Helical" evidence="2">
    <location>
        <begin position="49"/>
        <end position="69"/>
    </location>
</feature>
<comment type="caution">
    <text evidence="4">The sequence shown here is derived from an EMBL/GenBank/DDBJ whole genome shotgun (WGS) entry which is preliminary data.</text>
</comment>
<dbReference type="EMBL" id="JAAHFQ010000149">
    <property type="protein sequence ID" value="NER27921.1"/>
    <property type="molecule type" value="Genomic_DNA"/>
</dbReference>
<keyword evidence="2" id="KW-0812">Transmembrane</keyword>
<evidence type="ECO:0000256" key="1">
    <source>
        <dbReference type="SAM" id="Coils"/>
    </source>
</evidence>
<keyword evidence="2" id="KW-1133">Transmembrane helix</keyword>
<evidence type="ECO:0000313" key="4">
    <source>
        <dbReference type="EMBL" id="NER27921.1"/>
    </source>
</evidence>
<feature type="domain" description="VIT" evidence="3">
    <location>
        <begin position="388"/>
        <end position="519"/>
    </location>
</feature>
<evidence type="ECO:0000256" key="2">
    <source>
        <dbReference type="SAM" id="Phobius"/>
    </source>
</evidence>
<feature type="transmembrane region" description="Helical" evidence="2">
    <location>
        <begin position="12"/>
        <end position="37"/>
    </location>
</feature>
<feature type="transmembrane region" description="Helical" evidence="2">
    <location>
        <begin position="194"/>
        <end position="223"/>
    </location>
</feature>
<dbReference type="NCBIfam" id="TIGR02921">
    <property type="entry name" value="PEP_integral"/>
    <property type="match status" value="1"/>
</dbReference>
<dbReference type="InterPro" id="IPR013694">
    <property type="entry name" value="VIT"/>
</dbReference>
<evidence type="ECO:0000259" key="3">
    <source>
        <dbReference type="PROSITE" id="PS51468"/>
    </source>
</evidence>
<keyword evidence="1" id="KW-0175">Coiled coil</keyword>
<feature type="transmembrane region" description="Helical" evidence="2">
    <location>
        <begin position="243"/>
        <end position="262"/>
    </location>
</feature>
<keyword evidence="2" id="KW-0472">Membrane</keyword>
<gene>
    <name evidence="4" type="ORF">F6J89_09860</name>
</gene>
<organism evidence="4">
    <name type="scientific">Symploca sp. SIO1C4</name>
    <dbReference type="NCBI Taxonomy" id="2607765"/>
    <lineage>
        <taxon>Bacteria</taxon>
        <taxon>Bacillati</taxon>
        <taxon>Cyanobacteriota</taxon>
        <taxon>Cyanophyceae</taxon>
        <taxon>Coleofasciculales</taxon>
        <taxon>Coleofasciculaceae</taxon>
        <taxon>Symploca</taxon>
    </lineage>
</organism>
<sequence>MKKLINISFHAIFWLWNLTFLAIVYAGILPLIGIDLVAATWNGEIPIEFSLTFLALIAVPTACTIIGAWRLRKQPTELMRLFYGVEAPLFLLCLLRLFLLRELTPASNLIIGTVLLSILAFSIELLRGYAQRQQGFAWLQMVAHSLMLIIGIYVGQLLLFYALPAAATLIVAFLRFEWLGHLWYMLTYDLLYGFWWIPVYFLLFCFSATLFLAMPSVLTALYLHSGYRVIRFFASRYGKSRALIGAIASITAWIIIFVSFSVQPQVQALELLENPPKTDSERQALLAKSELIRTGLVNANLSPYRYLSIKQENNHIRYMYRSVFNLPEVLCQFLQNSYNQLMSPFLYDGSRSDIDKAEKLYAEFFDTPLQKAQRQEVQHAIQSTFNREEVKAGLLNINQKFVWLAKQQINIQEQGNWAEVELYEVYENQTNEQQEIFYYFSLPESAVVTGVWLGESENRNERYPFAVSPRGAAQQVYNQEVRRRVDPALLEQVGPRHYRLRAFPIPPRRSRLSQSQEQQEQAKLHLWLTYKVMRDEKGWQLPQLGEKRNVFWNQQTQRIRNGKVQTSSFDTWLEPFLPATGQHQPNLHEVNLTDGYRITAKPLSQCRDKSCRVSTPTGKRLAIVLDTSRSMRAHSQEVADTFKWLQEQGFADNSFTNNDADLYITDSADTQPKRLDDIRRFQPQKMTFYGSIQLKEMLQQFVQLRDDTVYDGILLVTDEGSYELSDDSKDLPKMSAPLWVVHLGGQLPPAYDDATLEAIQDSGGGVASKLPEVIQRLATKEAFGSSLVNVVDGYTWFMEQTNTETSSKNGFEQLAARQLVLGLSQKLKGASELSLKELDAIHKVAKTFDIVTPYSSMIVLVNERQKEALKRAEAASDRFDREVESGKEQLSKPFDPLTVSGVPEPEEWMLMGITAVALLFIVRRQRRLTN</sequence>
<name>A0A6B3NE62_9CYAN</name>
<dbReference type="InterPro" id="IPR014270">
    <property type="entry name" value="PEP-CTERM_IMP"/>
</dbReference>
<dbReference type="Pfam" id="PF08487">
    <property type="entry name" value="VIT"/>
    <property type="match status" value="1"/>
</dbReference>
<dbReference type="InterPro" id="IPR036465">
    <property type="entry name" value="vWFA_dom_sf"/>
</dbReference>
<proteinExistence type="predicted"/>
<dbReference type="SUPFAM" id="SSF53300">
    <property type="entry name" value="vWA-like"/>
    <property type="match status" value="1"/>
</dbReference>
<accession>A0A6B3NE62</accession>